<feature type="compositionally biased region" description="Pro residues" evidence="1">
    <location>
        <begin position="233"/>
        <end position="250"/>
    </location>
</feature>
<reference evidence="3 4" key="1">
    <citation type="submission" date="2012-06" db="EMBL/GenBank/DDBJ databases">
        <title>Complete genome of Terriglobus roseus DSM 18391.</title>
        <authorList>
            <consortium name="US DOE Joint Genome Institute (JGI-PGF)"/>
            <person name="Lucas S."/>
            <person name="Copeland A."/>
            <person name="Lapidus A."/>
            <person name="Glavina del Rio T."/>
            <person name="Dalin E."/>
            <person name="Tice H."/>
            <person name="Bruce D."/>
            <person name="Goodwin L."/>
            <person name="Pitluck S."/>
            <person name="Peters L."/>
            <person name="Mikhailova N."/>
            <person name="Munk A.C.C."/>
            <person name="Kyrpides N."/>
            <person name="Mavromatis K."/>
            <person name="Ivanova N."/>
            <person name="Brettin T."/>
            <person name="Detter J.C."/>
            <person name="Han C."/>
            <person name="Larimer F."/>
            <person name="Land M."/>
            <person name="Hauser L."/>
            <person name="Markowitz V."/>
            <person name="Cheng J.-F."/>
            <person name="Hugenholtz P."/>
            <person name="Woyke T."/>
            <person name="Wu D."/>
            <person name="Brambilla E."/>
            <person name="Klenk H.-P."/>
            <person name="Eisen J.A."/>
        </authorList>
    </citation>
    <scope>NUCLEOTIDE SEQUENCE [LARGE SCALE GENOMIC DNA]</scope>
    <source>
        <strain evidence="4">DSM 18391 / NRRL B-41598 / KBS 63</strain>
    </source>
</reference>
<gene>
    <name evidence="3" type="ordered locus">Terro_3493</name>
</gene>
<feature type="signal peptide" evidence="2">
    <location>
        <begin position="1"/>
        <end position="26"/>
    </location>
</feature>
<feature type="chain" id="PRO_5003684788" description="DUF4252 domain-containing protein" evidence="2">
    <location>
        <begin position="27"/>
        <end position="250"/>
    </location>
</feature>
<organism evidence="3 4">
    <name type="scientific">Terriglobus roseus (strain DSM 18391 / NRRL B-41598 / KBS 63)</name>
    <dbReference type="NCBI Taxonomy" id="926566"/>
    <lineage>
        <taxon>Bacteria</taxon>
        <taxon>Pseudomonadati</taxon>
        <taxon>Acidobacteriota</taxon>
        <taxon>Terriglobia</taxon>
        <taxon>Terriglobales</taxon>
        <taxon>Acidobacteriaceae</taxon>
        <taxon>Terriglobus</taxon>
    </lineage>
</organism>
<evidence type="ECO:0000313" key="4">
    <source>
        <dbReference type="Proteomes" id="UP000006056"/>
    </source>
</evidence>
<dbReference type="KEGG" id="trs:Terro_3493"/>
<dbReference type="AlphaFoldDB" id="I3ZKD9"/>
<dbReference type="STRING" id="926566.Terro_3493"/>
<dbReference type="RefSeq" id="WP_014786968.1">
    <property type="nucleotide sequence ID" value="NC_018014.1"/>
</dbReference>
<dbReference type="EMBL" id="CP003379">
    <property type="protein sequence ID" value="AFL89707.1"/>
    <property type="molecule type" value="Genomic_DNA"/>
</dbReference>
<dbReference type="OrthoDB" id="123183at2"/>
<dbReference type="Proteomes" id="UP000006056">
    <property type="component" value="Chromosome"/>
</dbReference>
<protein>
    <recommendedName>
        <fullName evidence="5">DUF4252 domain-containing protein</fullName>
    </recommendedName>
</protein>
<evidence type="ECO:0000256" key="2">
    <source>
        <dbReference type="SAM" id="SignalP"/>
    </source>
</evidence>
<keyword evidence="2" id="KW-0732">Signal</keyword>
<accession>I3ZKD9</accession>
<dbReference type="HOGENOM" id="CLU_1110953_0_0_0"/>
<name>I3ZKD9_TERRK</name>
<dbReference type="Pfam" id="PF14060">
    <property type="entry name" value="DUF4252"/>
    <property type="match status" value="1"/>
</dbReference>
<evidence type="ECO:0008006" key="5">
    <source>
        <dbReference type="Google" id="ProtNLM"/>
    </source>
</evidence>
<feature type="compositionally biased region" description="Low complexity" evidence="1">
    <location>
        <begin position="208"/>
        <end position="232"/>
    </location>
</feature>
<dbReference type="eggNOG" id="ENOG5032UFB">
    <property type="taxonomic scope" value="Bacteria"/>
</dbReference>
<sequence>MNTAISNRMVLAASLALCFTAVGANAQQIMLIGSGAAGYRYEVAANGSMTSAVDDDVQAKDELMDGLDKLGANAKERNEVNLDKNMMALAGGRKGGRYAGLSDKMDFIVVRNYEYASKGMYSKADLDTLRRRLDSNGWSHLVRNESEGESNEIVVRTDGDGLIHDMVILNVEPKEVNIVHLRGHFKMEDVNGAMGSMMGMSGSINGMANGLSHSASHSGSRSYSSNSSSTSPNSPPASPAPPEPPSPPRR</sequence>
<evidence type="ECO:0000256" key="1">
    <source>
        <dbReference type="SAM" id="MobiDB-lite"/>
    </source>
</evidence>
<dbReference type="InterPro" id="IPR025348">
    <property type="entry name" value="DUF4252"/>
</dbReference>
<proteinExistence type="predicted"/>
<keyword evidence="4" id="KW-1185">Reference proteome</keyword>
<feature type="region of interest" description="Disordered" evidence="1">
    <location>
        <begin position="208"/>
        <end position="250"/>
    </location>
</feature>
<evidence type="ECO:0000313" key="3">
    <source>
        <dbReference type="EMBL" id="AFL89707.1"/>
    </source>
</evidence>